<dbReference type="Gene3D" id="2.60.120.10">
    <property type="entry name" value="Jelly Rolls"/>
    <property type="match status" value="1"/>
</dbReference>
<dbReference type="CDD" id="cd00038">
    <property type="entry name" value="CAP_ED"/>
    <property type="match status" value="1"/>
</dbReference>
<dbReference type="InterPro" id="IPR036390">
    <property type="entry name" value="WH_DNA-bd_sf"/>
</dbReference>
<dbReference type="SMART" id="SM00419">
    <property type="entry name" value="HTH_CRP"/>
    <property type="match status" value="1"/>
</dbReference>
<dbReference type="Pfam" id="PF13545">
    <property type="entry name" value="HTH_Crp_2"/>
    <property type="match status" value="1"/>
</dbReference>
<dbReference type="InterPro" id="IPR036388">
    <property type="entry name" value="WH-like_DNA-bd_sf"/>
</dbReference>
<dbReference type="RefSeq" id="WP_380646199.1">
    <property type="nucleotide sequence ID" value="NZ_BAAAKE010000029.1"/>
</dbReference>
<dbReference type="EMBL" id="JBHSJB010000010">
    <property type="protein sequence ID" value="MFC5054298.1"/>
    <property type="molecule type" value="Genomic_DNA"/>
</dbReference>
<accession>A0ABV9XWE7</accession>
<feature type="domain" description="Cyclic nucleotide-binding" evidence="4">
    <location>
        <begin position="26"/>
        <end position="125"/>
    </location>
</feature>
<dbReference type="InterPro" id="IPR050397">
    <property type="entry name" value="Env_Response_Regulators"/>
</dbReference>
<keyword evidence="3" id="KW-0804">Transcription</keyword>
<sequence>MMSASRQSGDGPILSALDAVGETLEFPRNHVIFTQGEPGDRLYVIRSGKVKISRATSDGREHLLALLGPSDLFGEVSLYDQGPRASTATTVTQVHALSVDRTALREWIGRRPELADELLRLLARRLRRTNSMLTEVTLNDVPGRLAQALLQFALRFGSQEGRLLRVTHDLTQQELAQLIGASRETVNKTLADFVQRGWLLLEGRSVLILDPESLARRAR</sequence>
<evidence type="ECO:0000256" key="1">
    <source>
        <dbReference type="ARBA" id="ARBA00023015"/>
    </source>
</evidence>
<dbReference type="InterPro" id="IPR000595">
    <property type="entry name" value="cNMP-bd_dom"/>
</dbReference>
<dbReference type="SMART" id="SM00100">
    <property type="entry name" value="cNMP"/>
    <property type="match status" value="1"/>
</dbReference>
<proteinExistence type="predicted"/>
<organism evidence="6 7">
    <name type="scientific">Saccharothrix xinjiangensis</name>
    <dbReference type="NCBI Taxonomy" id="204798"/>
    <lineage>
        <taxon>Bacteria</taxon>
        <taxon>Bacillati</taxon>
        <taxon>Actinomycetota</taxon>
        <taxon>Actinomycetes</taxon>
        <taxon>Pseudonocardiales</taxon>
        <taxon>Pseudonocardiaceae</taxon>
        <taxon>Saccharothrix</taxon>
    </lineage>
</organism>
<evidence type="ECO:0000259" key="5">
    <source>
        <dbReference type="PROSITE" id="PS51063"/>
    </source>
</evidence>
<evidence type="ECO:0000256" key="3">
    <source>
        <dbReference type="ARBA" id="ARBA00023163"/>
    </source>
</evidence>
<dbReference type="InterPro" id="IPR012318">
    <property type="entry name" value="HTH_CRP"/>
</dbReference>
<dbReference type="SUPFAM" id="SSF51206">
    <property type="entry name" value="cAMP-binding domain-like"/>
    <property type="match status" value="1"/>
</dbReference>
<comment type="caution">
    <text evidence="6">The sequence shown here is derived from an EMBL/GenBank/DDBJ whole genome shotgun (WGS) entry which is preliminary data.</text>
</comment>
<dbReference type="InterPro" id="IPR018490">
    <property type="entry name" value="cNMP-bd_dom_sf"/>
</dbReference>
<gene>
    <name evidence="6" type="ORF">ACFPFM_11070</name>
</gene>
<dbReference type="PANTHER" id="PTHR24567">
    <property type="entry name" value="CRP FAMILY TRANSCRIPTIONAL REGULATORY PROTEIN"/>
    <property type="match status" value="1"/>
</dbReference>
<dbReference type="PROSITE" id="PS51063">
    <property type="entry name" value="HTH_CRP_2"/>
    <property type="match status" value="1"/>
</dbReference>
<dbReference type="SUPFAM" id="SSF46785">
    <property type="entry name" value="Winged helix' DNA-binding domain"/>
    <property type="match status" value="1"/>
</dbReference>
<evidence type="ECO:0000259" key="4">
    <source>
        <dbReference type="PROSITE" id="PS50042"/>
    </source>
</evidence>
<dbReference type="PANTHER" id="PTHR24567:SF74">
    <property type="entry name" value="HTH-TYPE TRANSCRIPTIONAL REGULATOR ARCR"/>
    <property type="match status" value="1"/>
</dbReference>
<protein>
    <submittedName>
        <fullName evidence="6">Crp/Fnr family transcriptional regulator</fullName>
    </submittedName>
</protein>
<evidence type="ECO:0000313" key="6">
    <source>
        <dbReference type="EMBL" id="MFC5054298.1"/>
    </source>
</evidence>
<name>A0ABV9XWE7_9PSEU</name>
<feature type="domain" description="HTH crp-type" evidence="5">
    <location>
        <begin position="139"/>
        <end position="212"/>
    </location>
</feature>
<dbReference type="InterPro" id="IPR014710">
    <property type="entry name" value="RmlC-like_jellyroll"/>
</dbReference>
<dbReference type="Proteomes" id="UP001595833">
    <property type="component" value="Unassembled WGS sequence"/>
</dbReference>
<dbReference type="Pfam" id="PF00027">
    <property type="entry name" value="cNMP_binding"/>
    <property type="match status" value="1"/>
</dbReference>
<dbReference type="Gene3D" id="1.10.10.10">
    <property type="entry name" value="Winged helix-like DNA-binding domain superfamily/Winged helix DNA-binding domain"/>
    <property type="match status" value="1"/>
</dbReference>
<evidence type="ECO:0000313" key="7">
    <source>
        <dbReference type="Proteomes" id="UP001595833"/>
    </source>
</evidence>
<evidence type="ECO:0000256" key="2">
    <source>
        <dbReference type="ARBA" id="ARBA00023125"/>
    </source>
</evidence>
<reference evidence="7" key="1">
    <citation type="journal article" date="2019" name="Int. J. Syst. Evol. Microbiol.">
        <title>The Global Catalogue of Microorganisms (GCM) 10K type strain sequencing project: providing services to taxonomists for standard genome sequencing and annotation.</title>
        <authorList>
            <consortium name="The Broad Institute Genomics Platform"/>
            <consortium name="The Broad Institute Genome Sequencing Center for Infectious Disease"/>
            <person name="Wu L."/>
            <person name="Ma J."/>
        </authorList>
    </citation>
    <scope>NUCLEOTIDE SEQUENCE [LARGE SCALE GENOMIC DNA]</scope>
    <source>
        <strain evidence="7">KCTC 12848</strain>
    </source>
</reference>
<dbReference type="PROSITE" id="PS50042">
    <property type="entry name" value="CNMP_BINDING_3"/>
    <property type="match status" value="1"/>
</dbReference>
<keyword evidence="2" id="KW-0238">DNA-binding</keyword>
<keyword evidence="1" id="KW-0805">Transcription regulation</keyword>
<dbReference type="PRINTS" id="PR00103">
    <property type="entry name" value="CAMPKINASE"/>
</dbReference>
<keyword evidence="7" id="KW-1185">Reference proteome</keyword>